<sequence length="122" mass="13522">MGAPPYPVPMEPSEPGGGLTDRDRAILAFEKQWWRHAGSKEQAIRERFAVSATRYYQMLNALLDDEAALAAEPEVVKRLRRLRAARQRARSGRVNRVADIEPEPDGDAASVSNEGHDRGQAA</sequence>
<organism evidence="2 3">
    <name type="scientific">Catenulispora subtropica</name>
    <dbReference type="NCBI Taxonomy" id="450798"/>
    <lineage>
        <taxon>Bacteria</taxon>
        <taxon>Bacillati</taxon>
        <taxon>Actinomycetota</taxon>
        <taxon>Actinomycetes</taxon>
        <taxon>Catenulisporales</taxon>
        <taxon>Catenulisporaceae</taxon>
        <taxon>Catenulispora</taxon>
    </lineage>
</organism>
<proteinExistence type="predicted"/>
<evidence type="ECO:0000256" key="1">
    <source>
        <dbReference type="SAM" id="MobiDB-lite"/>
    </source>
</evidence>
<feature type="region of interest" description="Disordered" evidence="1">
    <location>
        <begin position="87"/>
        <end position="122"/>
    </location>
</feature>
<comment type="caution">
    <text evidence="2">The sequence shown here is derived from an EMBL/GenBank/DDBJ whole genome shotgun (WGS) entry which is preliminary data.</text>
</comment>
<feature type="region of interest" description="Disordered" evidence="1">
    <location>
        <begin position="1"/>
        <end position="21"/>
    </location>
</feature>
<reference evidence="3" key="1">
    <citation type="journal article" date="2019" name="Int. J. Syst. Evol. Microbiol.">
        <title>The Global Catalogue of Microorganisms (GCM) 10K type strain sequencing project: providing services to taxonomists for standard genome sequencing and annotation.</title>
        <authorList>
            <consortium name="The Broad Institute Genomics Platform"/>
            <consortium name="The Broad Institute Genome Sequencing Center for Infectious Disease"/>
            <person name="Wu L."/>
            <person name="Ma J."/>
        </authorList>
    </citation>
    <scope>NUCLEOTIDE SEQUENCE [LARGE SCALE GENOMIC DNA]</scope>
    <source>
        <strain evidence="3">JCM 16013</strain>
    </source>
</reference>
<keyword evidence="3" id="KW-1185">Reference proteome</keyword>
<evidence type="ECO:0008006" key="4">
    <source>
        <dbReference type="Google" id="ProtNLM"/>
    </source>
</evidence>
<dbReference type="Pfam" id="PF11662">
    <property type="entry name" value="DUF3263"/>
    <property type="match status" value="1"/>
</dbReference>
<name>A0ABP5DJZ6_9ACTN</name>
<protein>
    <recommendedName>
        <fullName evidence="4">DUF3263 domain-containing protein</fullName>
    </recommendedName>
</protein>
<evidence type="ECO:0000313" key="3">
    <source>
        <dbReference type="Proteomes" id="UP001499854"/>
    </source>
</evidence>
<dbReference type="Proteomes" id="UP001499854">
    <property type="component" value="Unassembled WGS sequence"/>
</dbReference>
<feature type="compositionally biased region" description="Pro residues" evidence="1">
    <location>
        <begin position="1"/>
        <end position="12"/>
    </location>
</feature>
<dbReference type="EMBL" id="BAAAQM010000026">
    <property type="protein sequence ID" value="GAA1979610.1"/>
    <property type="molecule type" value="Genomic_DNA"/>
</dbReference>
<accession>A0ABP5DJZ6</accession>
<gene>
    <name evidence="2" type="ORF">GCM10009838_45770</name>
</gene>
<evidence type="ECO:0000313" key="2">
    <source>
        <dbReference type="EMBL" id="GAA1979610.1"/>
    </source>
</evidence>
<dbReference type="InterPro" id="IPR021678">
    <property type="entry name" value="DUF3263"/>
</dbReference>